<accession>A0A1M5GRA8</accession>
<name>A0A1M5GRA8_9BACT</name>
<reference evidence="2 3" key="1">
    <citation type="submission" date="2016-11" db="EMBL/GenBank/DDBJ databases">
        <authorList>
            <person name="Jaros S."/>
            <person name="Januszkiewicz K."/>
            <person name="Wedrychowicz H."/>
        </authorList>
    </citation>
    <scope>NUCLEOTIDE SEQUENCE [LARGE SCALE GENOMIC DNA]</scope>
    <source>
        <strain evidence="2 3">DSM 26897</strain>
    </source>
</reference>
<dbReference type="PROSITE" id="PS51257">
    <property type="entry name" value="PROKAR_LIPOPROTEIN"/>
    <property type="match status" value="1"/>
</dbReference>
<feature type="region of interest" description="Disordered" evidence="1">
    <location>
        <begin position="21"/>
        <end position="56"/>
    </location>
</feature>
<dbReference type="EMBL" id="FQUO01000017">
    <property type="protein sequence ID" value="SHG06340.1"/>
    <property type="molecule type" value="Genomic_DNA"/>
</dbReference>
<gene>
    <name evidence="2" type="ORF">SAMN05444008_11729</name>
</gene>
<dbReference type="Proteomes" id="UP000184368">
    <property type="component" value="Unassembled WGS sequence"/>
</dbReference>
<evidence type="ECO:0000313" key="2">
    <source>
        <dbReference type="EMBL" id="SHG06340.1"/>
    </source>
</evidence>
<keyword evidence="3" id="KW-1185">Reference proteome</keyword>
<dbReference type="OrthoDB" id="9931718at2"/>
<sequence>MRNLVFILCIAALSCNTSSTEKQREVDSAKVDGTRLLDTLPATDSLPPGVTNPQPD</sequence>
<evidence type="ECO:0000256" key="1">
    <source>
        <dbReference type="SAM" id="MobiDB-lite"/>
    </source>
</evidence>
<protein>
    <submittedName>
        <fullName evidence="2">Uncharacterized protein</fullName>
    </submittedName>
</protein>
<proteinExistence type="predicted"/>
<evidence type="ECO:0000313" key="3">
    <source>
        <dbReference type="Proteomes" id="UP000184368"/>
    </source>
</evidence>
<dbReference type="RefSeq" id="WP_158069917.1">
    <property type="nucleotide sequence ID" value="NZ_FQUO01000017.1"/>
</dbReference>
<feature type="compositionally biased region" description="Basic and acidic residues" evidence="1">
    <location>
        <begin position="21"/>
        <end position="35"/>
    </location>
</feature>
<dbReference type="AlphaFoldDB" id="A0A1M5GRA8"/>
<organism evidence="2 3">
    <name type="scientific">Cnuella takakiae</name>
    <dbReference type="NCBI Taxonomy" id="1302690"/>
    <lineage>
        <taxon>Bacteria</taxon>
        <taxon>Pseudomonadati</taxon>
        <taxon>Bacteroidota</taxon>
        <taxon>Chitinophagia</taxon>
        <taxon>Chitinophagales</taxon>
        <taxon>Chitinophagaceae</taxon>
        <taxon>Cnuella</taxon>
    </lineage>
</organism>